<organism evidence="2 3">
    <name type="scientific">Natrinema zhouii</name>
    <dbReference type="NCBI Taxonomy" id="1710539"/>
    <lineage>
        <taxon>Archaea</taxon>
        <taxon>Methanobacteriati</taxon>
        <taxon>Methanobacteriota</taxon>
        <taxon>Stenosarchaea group</taxon>
        <taxon>Halobacteria</taxon>
        <taxon>Halobacteriales</taxon>
        <taxon>Natrialbaceae</taxon>
        <taxon>Natrinema</taxon>
    </lineage>
</organism>
<dbReference type="Proteomes" id="UP000510869">
    <property type="component" value="Chromosome"/>
</dbReference>
<name>A0A7D6CMR7_9EURY</name>
<evidence type="ECO:0000256" key="1">
    <source>
        <dbReference type="SAM" id="MobiDB-lite"/>
    </source>
</evidence>
<sequence>MNEYRPGMTGRVVNRLPAPIVVDLLRLPNGETVPVLTQPDEYSGYVIRSEFGDEQVHSTAIVFTRESLESGARYAFESDAQVYSTRLYLLQTTALRTGSAGGGCDDAPDSPSERE</sequence>
<feature type="region of interest" description="Disordered" evidence="1">
    <location>
        <begin position="96"/>
        <end position="115"/>
    </location>
</feature>
<keyword evidence="3" id="KW-1185">Reference proteome</keyword>
<gene>
    <name evidence="2" type="ORF">HYG81_14210</name>
</gene>
<reference evidence="2 3" key="1">
    <citation type="submission" date="2020-07" db="EMBL/GenBank/DDBJ databases">
        <title>Natrinema (YPL30) sp. nov. and Haloterrigena xxxxxx (YPL8) sp. nov., isolated from a salt mine.</title>
        <authorList>
            <person name="Cui H."/>
        </authorList>
    </citation>
    <scope>NUCLEOTIDE SEQUENCE [LARGE SCALE GENOMIC DNA]</scope>
    <source>
        <strain evidence="2 3">YPL13</strain>
    </source>
</reference>
<dbReference type="OrthoDB" id="185962at2157"/>
<dbReference type="KEGG" id="nay:HYG81_14210"/>
<dbReference type="RefSeq" id="WP_180840427.1">
    <property type="nucleotide sequence ID" value="NZ_CP059154.1"/>
</dbReference>
<evidence type="ECO:0000313" key="3">
    <source>
        <dbReference type="Proteomes" id="UP000510869"/>
    </source>
</evidence>
<protein>
    <submittedName>
        <fullName evidence="2">Uncharacterized protein</fullName>
    </submittedName>
</protein>
<dbReference type="GeneID" id="56144381"/>
<dbReference type="AlphaFoldDB" id="A0A7D6CMR7"/>
<proteinExistence type="predicted"/>
<evidence type="ECO:0000313" key="2">
    <source>
        <dbReference type="EMBL" id="QLK25237.1"/>
    </source>
</evidence>
<accession>A0A7D6CMR7</accession>
<dbReference type="EMBL" id="CP059154">
    <property type="protein sequence ID" value="QLK25237.1"/>
    <property type="molecule type" value="Genomic_DNA"/>
</dbReference>